<dbReference type="Proteomes" id="UP000663452">
    <property type="component" value="Chromosome"/>
</dbReference>
<dbReference type="EMBL" id="CP070969">
    <property type="protein sequence ID" value="QSF44234.1"/>
    <property type="molecule type" value="Genomic_DNA"/>
</dbReference>
<evidence type="ECO:0000313" key="8">
    <source>
        <dbReference type="EMBL" id="QSF44234.1"/>
    </source>
</evidence>
<keyword evidence="4" id="KW-0479">Metal-binding</keyword>
<evidence type="ECO:0000256" key="4">
    <source>
        <dbReference type="ARBA" id="ARBA00022723"/>
    </source>
</evidence>
<evidence type="ECO:0000256" key="6">
    <source>
        <dbReference type="ARBA" id="ARBA00023014"/>
    </source>
</evidence>
<accession>A0ABX7LBT7</accession>
<dbReference type="InterPro" id="IPR007197">
    <property type="entry name" value="rSAM"/>
</dbReference>
<evidence type="ECO:0000256" key="1">
    <source>
        <dbReference type="ARBA" id="ARBA00001966"/>
    </source>
</evidence>
<dbReference type="PANTHER" id="PTHR43787">
    <property type="entry name" value="FEMO COFACTOR BIOSYNTHESIS PROTEIN NIFB-RELATED"/>
    <property type="match status" value="1"/>
</dbReference>
<dbReference type="NCBIfam" id="TIGR04085">
    <property type="entry name" value="rSAM_more_4Fe4S"/>
    <property type="match status" value="1"/>
</dbReference>
<dbReference type="InterPro" id="IPR058240">
    <property type="entry name" value="rSAM_sf"/>
</dbReference>
<feature type="domain" description="Radical SAM core" evidence="7">
    <location>
        <begin position="5"/>
        <end position="145"/>
    </location>
</feature>
<organism evidence="8 9">
    <name type="scientific">Paenibacillus tianjinensis</name>
    <dbReference type="NCBI Taxonomy" id="2810347"/>
    <lineage>
        <taxon>Bacteria</taxon>
        <taxon>Bacillati</taxon>
        <taxon>Bacillota</taxon>
        <taxon>Bacilli</taxon>
        <taxon>Bacillales</taxon>
        <taxon>Paenibacillaceae</taxon>
        <taxon>Paenibacillus</taxon>
    </lineage>
</organism>
<gene>
    <name evidence="8" type="ORF">JRJ22_23935</name>
</gene>
<evidence type="ECO:0000256" key="2">
    <source>
        <dbReference type="ARBA" id="ARBA00022485"/>
    </source>
</evidence>
<keyword evidence="3" id="KW-0949">S-adenosyl-L-methionine</keyword>
<dbReference type="InterPro" id="IPR023885">
    <property type="entry name" value="4Fe4S-binding_SPASM_dom"/>
</dbReference>
<dbReference type="PANTHER" id="PTHR43787:SF3">
    <property type="entry name" value="ARYLSULFATASE REGULATORY PROTEIN"/>
    <property type="match status" value="1"/>
</dbReference>
<name>A0ABX7LBT7_9BACL</name>
<evidence type="ECO:0000259" key="7">
    <source>
        <dbReference type="Pfam" id="PF04055"/>
    </source>
</evidence>
<dbReference type="InterPro" id="IPR013785">
    <property type="entry name" value="Aldolase_TIM"/>
</dbReference>
<comment type="cofactor">
    <cofactor evidence="1">
        <name>[4Fe-4S] cluster</name>
        <dbReference type="ChEBI" id="CHEBI:49883"/>
    </cofactor>
</comment>
<dbReference type="Pfam" id="PF04055">
    <property type="entry name" value="Radical_SAM"/>
    <property type="match status" value="1"/>
</dbReference>
<reference evidence="8 9" key="1">
    <citation type="submission" date="2021-02" db="EMBL/GenBank/DDBJ databases">
        <title>Paenibacillus tianjinensis sp. nov.</title>
        <authorList>
            <person name="Liu H."/>
        </authorList>
    </citation>
    <scope>NUCLEOTIDE SEQUENCE [LARGE SCALE GENOMIC DNA]</scope>
    <source>
        <strain evidence="8 9">TB2019</strain>
    </source>
</reference>
<dbReference type="CDD" id="cd01335">
    <property type="entry name" value="Radical_SAM"/>
    <property type="match status" value="1"/>
</dbReference>
<evidence type="ECO:0000256" key="5">
    <source>
        <dbReference type="ARBA" id="ARBA00023004"/>
    </source>
</evidence>
<dbReference type="Gene3D" id="3.20.20.70">
    <property type="entry name" value="Aldolase class I"/>
    <property type="match status" value="1"/>
</dbReference>
<keyword evidence="5" id="KW-0408">Iron</keyword>
<keyword evidence="6" id="KW-0411">Iron-sulfur</keyword>
<keyword evidence="9" id="KW-1185">Reference proteome</keyword>
<evidence type="ECO:0000256" key="3">
    <source>
        <dbReference type="ARBA" id="ARBA00022691"/>
    </source>
</evidence>
<keyword evidence="2" id="KW-0004">4Fe-4S</keyword>
<protein>
    <submittedName>
        <fullName evidence="8">SPASM domain-containing protein</fullName>
    </submittedName>
</protein>
<dbReference type="SUPFAM" id="SSF102114">
    <property type="entry name" value="Radical SAM enzymes"/>
    <property type="match status" value="1"/>
</dbReference>
<sequence length="334" mass="37867">MDQSTMDAVINLVNDAAKKGNDIHITWYGGEPLTAKKVIYSLSERIISICEKYSVSYNSYIVTNGYLINDEVIEHFKKYKIDGAQITMDGPPEIHNSRRRLKGSDKDTFFVILNNIKKLLENDINVSIRINVDKTNVANVEELLDILVAHNLQGLSINLGQVTAYTEACMSIAESCLNTEEYAKENVVQQAILFAKGFNVGNYPYYPGVKANYCCADAVDSYVLDPNGFMYKCWNDVGNKERAVGNVNTIHEPTNEKMFMRNADYLLWSPFNFDKCTNCDVLPICMGGCPYNGEMLGNEPDCEKWRYNLDDVLKLTYLQRRNDLHSVSEYVVAK</sequence>
<proteinExistence type="predicted"/>
<evidence type="ECO:0000313" key="9">
    <source>
        <dbReference type="Proteomes" id="UP000663452"/>
    </source>
</evidence>